<accession>A0AAD9FXL8</accession>
<gene>
    <name evidence="3" type="ORF">DB88DRAFT_479665</name>
</gene>
<dbReference type="Pfam" id="PF00085">
    <property type="entry name" value="Thioredoxin"/>
    <property type="match status" value="1"/>
</dbReference>
<reference evidence="3" key="1">
    <citation type="submission" date="2023-02" db="EMBL/GenBank/DDBJ databases">
        <title>Identification and recombinant expression of a fungal hydrolase from Papiliotrema laurentii that hydrolyzes apple cutin and clears colloidal polyester polyurethane.</title>
        <authorList>
            <consortium name="DOE Joint Genome Institute"/>
            <person name="Roman V.A."/>
            <person name="Bojanowski C."/>
            <person name="Crable B.R."/>
            <person name="Wagner D.N."/>
            <person name="Hung C.S."/>
            <person name="Nadeau L.J."/>
            <person name="Schratz L."/>
            <person name="Haridas S."/>
            <person name="Pangilinan J."/>
            <person name="Lipzen A."/>
            <person name="Na H."/>
            <person name="Yan M."/>
            <person name="Ng V."/>
            <person name="Grigoriev I.V."/>
            <person name="Spatafora J.W."/>
            <person name="Barlow D."/>
            <person name="Biffinger J."/>
            <person name="Kelley-Loughnane N."/>
            <person name="Varaljay V.A."/>
            <person name="Crookes-Goodson W.J."/>
        </authorList>
    </citation>
    <scope>NUCLEOTIDE SEQUENCE</scope>
    <source>
        <strain evidence="3">5307AH</strain>
    </source>
</reference>
<evidence type="ECO:0000313" key="4">
    <source>
        <dbReference type="Proteomes" id="UP001182556"/>
    </source>
</evidence>
<keyword evidence="4" id="KW-1185">Reference proteome</keyword>
<dbReference type="InterPro" id="IPR036249">
    <property type="entry name" value="Thioredoxin-like_sf"/>
</dbReference>
<dbReference type="GO" id="GO:0034976">
    <property type="term" value="P:response to endoplasmic reticulum stress"/>
    <property type="evidence" value="ECO:0007669"/>
    <property type="project" value="TreeGrafter"/>
</dbReference>
<protein>
    <recommendedName>
        <fullName evidence="2">Thioredoxin domain-containing protein</fullName>
    </recommendedName>
</protein>
<proteinExistence type="predicted"/>
<dbReference type="CDD" id="cd03002">
    <property type="entry name" value="PDI_a_MPD1_like"/>
    <property type="match status" value="1"/>
</dbReference>
<feature type="compositionally biased region" description="Acidic residues" evidence="1">
    <location>
        <begin position="374"/>
        <end position="387"/>
    </location>
</feature>
<dbReference type="PANTHER" id="PTHR45815">
    <property type="entry name" value="PROTEIN DISULFIDE-ISOMERASE A6"/>
    <property type="match status" value="1"/>
</dbReference>
<organism evidence="3 4">
    <name type="scientific">Papiliotrema laurentii</name>
    <name type="common">Cryptococcus laurentii</name>
    <dbReference type="NCBI Taxonomy" id="5418"/>
    <lineage>
        <taxon>Eukaryota</taxon>
        <taxon>Fungi</taxon>
        <taxon>Dikarya</taxon>
        <taxon>Basidiomycota</taxon>
        <taxon>Agaricomycotina</taxon>
        <taxon>Tremellomycetes</taxon>
        <taxon>Tremellales</taxon>
        <taxon>Rhynchogastremaceae</taxon>
        <taxon>Papiliotrema</taxon>
    </lineage>
</organism>
<evidence type="ECO:0000256" key="1">
    <source>
        <dbReference type="SAM" id="MobiDB-lite"/>
    </source>
</evidence>
<dbReference type="PROSITE" id="PS51352">
    <property type="entry name" value="THIOREDOXIN_2"/>
    <property type="match status" value="1"/>
</dbReference>
<dbReference type="AlphaFoldDB" id="A0AAD9FXL8"/>
<dbReference type="InterPro" id="IPR013766">
    <property type="entry name" value="Thioredoxin_domain"/>
</dbReference>
<dbReference type="Proteomes" id="UP001182556">
    <property type="component" value="Unassembled WGS sequence"/>
</dbReference>
<dbReference type="EMBL" id="JAODAN010000001">
    <property type="protein sequence ID" value="KAK1927882.1"/>
    <property type="molecule type" value="Genomic_DNA"/>
</dbReference>
<dbReference type="GO" id="GO:0015035">
    <property type="term" value="F:protein-disulfide reductase activity"/>
    <property type="evidence" value="ECO:0007669"/>
    <property type="project" value="TreeGrafter"/>
</dbReference>
<feature type="region of interest" description="Disordered" evidence="1">
    <location>
        <begin position="306"/>
        <end position="397"/>
    </location>
</feature>
<evidence type="ECO:0000259" key="2">
    <source>
        <dbReference type="PROSITE" id="PS51352"/>
    </source>
</evidence>
<sequence length="397" mass="43489">MNGNLGRVGGSLCGGEVRFMTWHLGCGITPTPPLSLSTSIHDDVWTWTLSKMVKLTLASVLLGLFPVAWAGMYGQPVVNLDSKTFKKVMATEHAAMVAFVAPWCGHCKNLGPEYTAAAQSLSPLIPFYAVDCDVSANKGLCAEYGIQGFPTIKAFPRAGKGAARDYNGERKRGALVEYAKQLVPDRVKKLRVDGGVEKVVQDFISEKPDLPHALLIHPSQPSIPFLWKVLGHRLSSKMSLGYIRDTPSHAVIASLGVYDPADTARDPIRAVLWQPGSHRTEVVEYRGQFKFNAMLEWLLSHMDGAAPKQTAASTEPDAKSRRQAKLDEAERKDKARREEKAAKEDNWSKVDAPDAVPEEAAEHPDTPISHADAPEPEPAEIVEEGVEAQETRVHEEL</sequence>
<feature type="compositionally biased region" description="Basic and acidic residues" evidence="1">
    <location>
        <begin position="316"/>
        <end position="352"/>
    </location>
</feature>
<dbReference type="SUPFAM" id="SSF52833">
    <property type="entry name" value="Thioredoxin-like"/>
    <property type="match status" value="1"/>
</dbReference>
<dbReference type="PRINTS" id="PR00421">
    <property type="entry name" value="THIOREDOXIN"/>
</dbReference>
<comment type="caution">
    <text evidence="3">The sequence shown here is derived from an EMBL/GenBank/DDBJ whole genome shotgun (WGS) entry which is preliminary data.</text>
</comment>
<evidence type="ECO:0000313" key="3">
    <source>
        <dbReference type="EMBL" id="KAK1927882.1"/>
    </source>
</evidence>
<feature type="domain" description="Thioredoxin" evidence="2">
    <location>
        <begin position="56"/>
        <end position="184"/>
    </location>
</feature>
<dbReference type="PANTHER" id="PTHR45815:SF3">
    <property type="entry name" value="PROTEIN DISULFIDE-ISOMERASE A6"/>
    <property type="match status" value="1"/>
</dbReference>
<dbReference type="Gene3D" id="3.40.30.10">
    <property type="entry name" value="Glutaredoxin"/>
    <property type="match status" value="1"/>
</dbReference>
<dbReference type="GO" id="GO:0005788">
    <property type="term" value="C:endoplasmic reticulum lumen"/>
    <property type="evidence" value="ECO:0007669"/>
    <property type="project" value="TreeGrafter"/>
</dbReference>
<name>A0AAD9FXL8_PAPLA</name>